<evidence type="ECO:0000259" key="10">
    <source>
        <dbReference type="PROSITE" id="PS51050"/>
    </source>
</evidence>
<dbReference type="Gene3D" id="3.30.890.10">
    <property type="entry name" value="Methyl-cpg-binding Protein 2, Chain A"/>
    <property type="match status" value="1"/>
</dbReference>
<keyword evidence="12" id="KW-1185">Reference proteome</keyword>
<keyword evidence="8" id="KW-0539">Nucleus</keyword>
<dbReference type="SMART" id="SM00391">
    <property type="entry name" value="MBD"/>
    <property type="match status" value="1"/>
</dbReference>
<keyword evidence="4" id="KW-0862">Zinc</keyword>
<dbReference type="Gene3D" id="3.30.40.100">
    <property type="match status" value="1"/>
</dbReference>
<evidence type="ECO:0000313" key="11">
    <source>
        <dbReference type="EMBL" id="KAL3626047.1"/>
    </source>
</evidence>
<dbReference type="PANTHER" id="PTHR12396">
    <property type="entry name" value="METHYL-CPG BINDING PROTEIN, MBD"/>
    <property type="match status" value="1"/>
</dbReference>
<keyword evidence="6" id="KW-0238">DNA-binding</keyword>
<dbReference type="GO" id="GO:0005634">
    <property type="term" value="C:nucleus"/>
    <property type="evidence" value="ECO:0007669"/>
    <property type="project" value="UniProtKB-SubCell"/>
</dbReference>
<organism evidence="11 12">
    <name type="scientific">Castilleja foliolosa</name>
    <dbReference type="NCBI Taxonomy" id="1961234"/>
    <lineage>
        <taxon>Eukaryota</taxon>
        <taxon>Viridiplantae</taxon>
        <taxon>Streptophyta</taxon>
        <taxon>Embryophyta</taxon>
        <taxon>Tracheophyta</taxon>
        <taxon>Spermatophyta</taxon>
        <taxon>Magnoliopsida</taxon>
        <taxon>eudicotyledons</taxon>
        <taxon>Gunneridae</taxon>
        <taxon>Pentapetalae</taxon>
        <taxon>asterids</taxon>
        <taxon>lamiids</taxon>
        <taxon>Lamiales</taxon>
        <taxon>Orobanchaceae</taxon>
        <taxon>Pedicularideae</taxon>
        <taxon>Castillejinae</taxon>
        <taxon>Castilleja</taxon>
    </lineage>
</organism>
<comment type="caution">
    <text evidence="11">The sequence shown here is derived from an EMBL/GenBank/DDBJ whole genome shotgun (WGS) entry which is preliminary data.</text>
</comment>
<dbReference type="CDD" id="cd01396">
    <property type="entry name" value="MeCP2_MBD"/>
    <property type="match status" value="1"/>
</dbReference>
<dbReference type="GO" id="GO:0008270">
    <property type="term" value="F:zinc ion binding"/>
    <property type="evidence" value="ECO:0007669"/>
    <property type="project" value="UniProtKB-KW"/>
</dbReference>
<accession>A0ABD3C8Z8</accession>
<feature type="domain" description="MBD" evidence="9">
    <location>
        <begin position="81"/>
        <end position="152"/>
    </location>
</feature>
<feature type="domain" description="CW-type" evidence="10">
    <location>
        <begin position="20"/>
        <end position="75"/>
    </location>
</feature>
<evidence type="ECO:0000256" key="2">
    <source>
        <dbReference type="ARBA" id="ARBA00022723"/>
    </source>
</evidence>
<dbReference type="PROSITE" id="PS51050">
    <property type="entry name" value="ZF_CW"/>
    <property type="match status" value="1"/>
</dbReference>
<dbReference type="Proteomes" id="UP001632038">
    <property type="component" value="Unassembled WGS sequence"/>
</dbReference>
<evidence type="ECO:0000256" key="4">
    <source>
        <dbReference type="ARBA" id="ARBA00022833"/>
    </source>
</evidence>
<name>A0ABD3C8Z8_9LAMI</name>
<dbReference type="AlphaFoldDB" id="A0ABD3C8Z8"/>
<dbReference type="InterPro" id="IPR001739">
    <property type="entry name" value="Methyl_CpG_DNA-bd"/>
</dbReference>
<evidence type="ECO:0000259" key="9">
    <source>
        <dbReference type="PROSITE" id="PS50982"/>
    </source>
</evidence>
<protein>
    <submittedName>
        <fullName evidence="11">Methyl-CpG-binding domain protein 4</fullName>
    </submittedName>
</protein>
<keyword evidence="5" id="KW-0805">Transcription regulation</keyword>
<dbReference type="SUPFAM" id="SSF54171">
    <property type="entry name" value="DNA-binding domain"/>
    <property type="match status" value="1"/>
</dbReference>
<reference evidence="12" key="1">
    <citation type="journal article" date="2024" name="IScience">
        <title>Strigolactones Initiate the Formation of Haustorium-like Structures in Castilleja.</title>
        <authorList>
            <person name="Buerger M."/>
            <person name="Peterson D."/>
            <person name="Chory J."/>
        </authorList>
    </citation>
    <scope>NUCLEOTIDE SEQUENCE [LARGE SCALE GENOMIC DNA]</scope>
</reference>
<evidence type="ECO:0000256" key="1">
    <source>
        <dbReference type="ARBA" id="ARBA00004123"/>
    </source>
</evidence>
<dbReference type="Pfam" id="PF01429">
    <property type="entry name" value="MBD"/>
    <property type="match status" value="1"/>
</dbReference>
<keyword evidence="2" id="KW-0479">Metal-binding</keyword>
<comment type="subcellular location">
    <subcellularLocation>
        <location evidence="1">Nucleus</location>
    </subcellularLocation>
</comment>
<sequence length="164" mass="19173">MEKEKTTPPKPKPKRPYNSTKTVEMWSVQCGECFKWRIIPTQEEYEQIRSKFIEDPFVCTNKSGVSCDDPADLEYDKSQIWVIDKPNLPKTPPGFKRRMVMRSDYSRMDCYYSTPDGKKLRATTDVVKFLDQHPEYKNDISANDFSFTSPKVMESTCPEDETED</sequence>
<dbReference type="PANTHER" id="PTHR12396:SF10">
    <property type="entry name" value="METHYL-CPG-BINDING DOMAIN-CONTAINING PROTEIN 1-RELATED"/>
    <property type="match status" value="1"/>
</dbReference>
<evidence type="ECO:0000256" key="6">
    <source>
        <dbReference type="ARBA" id="ARBA00023125"/>
    </source>
</evidence>
<dbReference type="EMBL" id="JAVIJP010000047">
    <property type="protein sequence ID" value="KAL3626047.1"/>
    <property type="molecule type" value="Genomic_DNA"/>
</dbReference>
<evidence type="ECO:0000256" key="8">
    <source>
        <dbReference type="ARBA" id="ARBA00023242"/>
    </source>
</evidence>
<evidence type="ECO:0000256" key="5">
    <source>
        <dbReference type="ARBA" id="ARBA00023015"/>
    </source>
</evidence>
<keyword evidence="3" id="KW-0863">Zinc-finger</keyword>
<evidence type="ECO:0000256" key="7">
    <source>
        <dbReference type="ARBA" id="ARBA00023163"/>
    </source>
</evidence>
<dbReference type="InterPro" id="IPR011124">
    <property type="entry name" value="Znf_CW"/>
</dbReference>
<keyword evidence="7" id="KW-0804">Transcription</keyword>
<gene>
    <name evidence="11" type="primary">MBD4</name>
    <name evidence="11" type="ORF">CASFOL_029596</name>
</gene>
<dbReference type="PROSITE" id="PS50982">
    <property type="entry name" value="MBD"/>
    <property type="match status" value="1"/>
</dbReference>
<proteinExistence type="predicted"/>
<dbReference type="Pfam" id="PF07496">
    <property type="entry name" value="zf-CW"/>
    <property type="match status" value="1"/>
</dbReference>
<dbReference type="InterPro" id="IPR016177">
    <property type="entry name" value="DNA-bd_dom_sf"/>
</dbReference>
<dbReference type="GO" id="GO:0003677">
    <property type="term" value="F:DNA binding"/>
    <property type="evidence" value="ECO:0007669"/>
    <property type="project" value="UniProtKB-KW"/>
</dbReference>
<evidence type="ECO:0000256" key="3">
    <source>
        <dbReference type="ARBA" id="ARBA00022771"/>
    </source>
</evidence>
<evidence type="ECO:0000313" key="12">
    <source>
        <dbReference type="Proteomes" id="UP001632038"/>
    </source>
</evidence>